<feature type="transmembrane region" description="Helical" evidence="1">
    <location>
        <begin position="91"/>
        <end position="112"/>
    </location>
</feature>
<organism evidence="2 3">
    <name type="scientific">Peribacillus simplex</name>
    <dbReference type="NCBI Taxonomy" id="1478"/>
    <lineage>
        <taxon>Bacteria</taxon>
        <taxon>Bacillati</taxon>
        <taxon>Bacillota</taxon>
        <taxon>Bacilli</taxon>
        <taxon>Bacillales</taxon>
        <taxon>Bacillaceae</taxon>
        <taxon>Peribacillus</taxon>
    </lineage>
</organism>
<keyword evidence="1" id="KW-1133">Transmembrane helix</keyword>
<keyword evidence="1" id="KW-0472">Membrane</keyword>
<evidence type="ECO:0000313" key="3">
    <source>
        <dbReference type="Proteomes" id="UP000064189"/>
    </source>
</evidence>
<evidence type="ECO:0000313" key="2">
    <source>
        <dbReference type="EMBL" id="KWW21682.1"/>
    </source>
</evidence>
<dbReference type="NCBIfam" id="TIGR02876">
    <property type="entry name" value="spore_yqfD"/>
    <property type="match status" value="1"/>
</dbReference>
<dbReference type="Proteomes" id="UP000064189">
    <property type="component" value="Unassembled WGS sequence"/>
</dbReference>
<proteinExistence type="predicted"/>
<dbReference type="PIRSF" id="PIRSF029895">
    <property type="entry name" value="SpoIV"/>
    <property type="match status" value="1"/>
</dbReference>
<dbReference type="EMBL" id="LNNH01000010">
    <property type="protein sequence ID" value="KWW21682.1"/>
    <property type="molecule type" value="Genomic_DNA"/>
</dbReference>
<name>A0A109N1C5_9BACI</name>
<sequence>MKNQWTNYYTGYVKVKAHGKGAERLINMLTRRGLHIWDVKRVGSEALIFHMDFRDIPKLRQVMRKSDCKVSFMQGRGFPFLVKRVMKNSGFLVGLIAFLLCIFVLSNMVWGIEVKDAKPATEHAIRKELDKMGVKIGKVQFFVDDVDTIQRKLSDRIGALTWVGVELKGTTYHFRVVEKRQPKEVEKTSPQNLVASKKAVIADMYVKKGQSIVNVNDYVGKGQLLVSGLIGKEDKQEIVSAQGVIKGKTWYNAEVKIPLKTKFSVLNGNETNKHYLKMGDFSLPVWGFKDPKYDKQEKETTVRPFHFLQWKLPISYKQVTLRSKEDIVRSYTREEAVKEGRKMAKAELKKHLDEEDEIIEEKILHESMENGKVKLSIHYQVIEDIAIGQPIIQGD</sequence>
<protein>
    <submittedName>
        <fullName evidence="2">Stage IV sporulation protein</fullName>
    </submittedName>
</protein>
<dbReference type="AlphaFoldDB" id="A0A109N1C5"/>
<comment type="caution">
    <text evidence="2">The sequence shown here is derived from an EMBL/GenBank/DDBJ whole genome shotgun (WGS) entry which is preliminary data.</text>
</comment>
<dbReference type="Pfam" id="PF06898">
    <property type="entry name" value="YqfD"/>
    <property type="match status" value="1"/>
</dbReference>
<keyword evidence="1" id="KW-0812">Transmembrane</keyword>
<accession>A0A109N1C5</accession>
<dbReference type="InterPro" id="IPR010690">
    <property type="entry name" value="YqfD"/>
</dbReference>
<gene>
    <name evidence="2" type="ORF">AS888_03955</name>
</gene>
<dbReference type="RefSeq" id="WP_061140683.1">
    <property type="nucleotide sequence ID" value="NZ_LNNH01000010.1"/>
</dbReference>
<evidence type="ECO:0000256" key="1">
    <source>
        <dbReference type="SAM" id="Phobius"/>
    </source>
</evidence>
<keyword evidence="3" id="KW-1185">Reference proteome</keyword>
<reference evidence="2 3" key="1">
    <citation type="submission" date="2015-11" db="EMBL/GenBank/DDBJ databases">
        <title>Genome Sequence of Bacillus simplex strain VanAntwerpen2.</title>
        <authorList>
            <person name="Couger M.B."/>
        </authorList>
    </citation>
    <scope>NUCLEOTIDE SEQUENCE [LARGE SCALE GENOMIC DNA]</scope>
    <source>
        <strain evidence="2 3">VanAntwerpen02</strain>
    </source>
</reference>